<sequence length="246" mass="28060">MLQLITQSLVKISDENEPIRYASGVIVEYRGYDFLLTVSHATGDAGKWSIQLESMEDQGSLLYGLGQMGFLKQYTFNLKRGTSKERDIDFSYKLLGEKVSARYQDFRSDGGKIVKVVDEAKLTVASDLSQEPHVDAEYGFWGLTRQVYEPGTQHLAIVPVCVGPMDYIKVNEHTDLYQFRLPQKDQQKGIAEYENCSGAPIFDRDGNLVSLVVETDQRTRYIYGIRLKKMRSMLDVEIDMHQNDSF</sequence>
<comment type="caution">
    <text evidence="1">The sequence shown here is derived from an EMBL/GenBank/DDBJ whole genome shotgun (WGS) entry which is preliminary data.</text>
</comment>
<name>A0ABU1ANQ5_9BACT</name>
<keyword evidence="2" id="KW-1185">Reference proteome</keyword>
<gene>
    <name evidence="1" type="ORF">QEH59_18520</name>
</gene>
<organism evidence="1 2">
    <name type="scientific">Thalassobacterium sedimentorum</name>
    <dbReference type="NCBI Taxonomy" id="3041258"/>
    <lineage>
        <taxon>Bacteria</taxon>
        <taxon>Pseudomonadati</taxon>
        <taxon>Verrucomicrobiota</taxon>
        <taxon>Opitutia</taxon>
        <taxon>Puniceicoccales</taxon>
        <taxon>Coraliomargaritaceae</taxon>
        <taxon>Thalassobacterium</taxon>
    </lineage>
</organism>
<dbReference type="EMBL" id="JARXIC010000089">
    <property type="protein sequence ID" value="MDQ8196430.1"/>
    <property type="molecule type" value="Genomic_DNA"/>
</dbReference>
<reference evidence="1 2" key="1">
    <citation type="submission" date="2023-04" db="EMBL/GenBank/DDBJ databases">
        <title>A novel bacteria isolated from coastal sediment.</title>
        <authorList>
            <person name="Liu X.-J."/>
            <person name="Du Z.-J."/>
        </authorList>
    </citation>
    <scope>NUCLEOTIDE SEQUENCE [LARGE SCALE GENOMIC DNA]</scope>
    <source>
        <strain evidence="1 2">SDUM461004</strain>
    </source>
</reference>
<evidence type="ECO:0000313" key="1">
    <source>
        <dbReference type="EMBL" id="MDQ8196430.1"/>
    </source>
</evidence>
<dbReference type="Proteomes" id="UP001243717">
    <property type="component" value="Unassembled WGS sequence"/>
</dbReference>
<evidence type="ECO:0000313" key="2">
    <source>
        <dbReference type="Proteomes" id="UP001243717"/>
    </source>
</evidence>
<dbReference type="RefSeq" id="WP_308986862.1">
    <property type="nucleotide sequence ID" value="NZ_JARXIC010000089.1"/>
</dbReference>
<proteinExistence type="predicted"/>
<protein>
    <recommendedName>
        <fullName evidence="3">Trypsin-like peptidase domain-containing protein</fullName>
    </recommendedName>
</protein>
<evidence type="ECO:0008006" key="3">
    <source>
        <dbReference type="Google" id="ProtNLM"/>
    </source>
</evidence>
<accession>A0ABU1ANQ5</accession>